<feature type="region of interest" description="Disordered" evidence="2">
    <location>
        <begin position="115"/>
        <end position="165"/>
    </location>
</feature>
<dbReference type="Proteomes" id="UP000275846">
    <property type="component" value="Unassembled WGS sequence"/>
</dbReference>
<evidence type="ECO:0000313" key="6">
    <source>
        <dbReference type="WBParaSite" id="SSLN_0000225801-mRNA-1"/>
    </source>
</evidence>
<dbReference type="PANTHER" id="PTHR23140:SF0">
    <property type="entry name" value="U2 SNRNP-ASSOCIATED SURP MOTIF-CONTAINING PROTEIN"/>
    <property type="match status" value="1"/>
</dbReference>
<dbReference type="GO" id="GO:0005634">
    <property type="term" value="C:nucleus"/>
    <property type="evidence" value="ECO:0007669"/>
    <property type="project" value="TreeGrafter"/>
</dbReference>
<dbReference type="InterPro" id="IPR012677">
    <property type="entry name" value="Nucleotide-bd_a/b_plait_sf"/>
</dbReference>
<dbReference type="EMBL" id="UYSU01032192">
    <property type="protein sequence ID" value="VDL88573.1"/>
    <property type="molecule type" value="Genomic_DNA"/>
</dbReference>
<evidence type="ECO:0000256" key="2">
    <source>
        <dbReference type="SAM" id="MobiDB-lite"/>
    </source>
</evidence>
<dbReference type="STRING" id="70667.A0A183SD90"/>
<evidence type="ECO:0000256" key="1">
    <source>
        <dbReference type="PROSITE-ProRule" id="PRU00176"/>
    </source>
</evidence>
<accession>A0A183SD90</accession>
<dbReference type="SMART" id="SM00360">
    <property type="entry name" value="RRM"/>
    <property type="match status" value="1"/>
</dbReference>
<evidence type="ECO:0000313" key="4">
    <source>
        <dbReference type="EMBL" id="VDL88573.1"/>
    </source>
</evidence>
<reference evidence="6" key="1">
    <citation type="submission" date="2016-06" db="UniProtKB">
        <authorList>
            <consortium name="WormBaseParasite"/>
        </authorList>
    </citation>
    <scope>IDENTIFICATION</scope>
</reference>
<dbReference type="Pfam" id="PF00076">
    <property type="entry name" value="RRM_1"/>
    <property type="match status" value="1"/>
</dbReference>
<keyword evidence="1" id="KW-0694">RNA-binding</keyword>
<protein>
    <submittedName>
        <fullName evidence="6">RRM domain-containing protein</fullName>
    </submittedName>
</protein>
<dbReference type="InterPro" id="IPR035979">
    <property type="entry name" value="RBD_domain_sf"/>
</dbReference>
<feature type="region of interest" description="Disordered" evidence="2">
    <location>
        <begin position="72"/>
        <end position="101"/>
    </location>
</feature>
<evidence type="ECO:0000313" key="5">
    <source>
        <dbReference type="Proteomes" id="UP000275846"/>
    </source>
</evidence>
<feature type="compositionally biased region" description="Basic and acidic residues" evidence="2">
    <location>
        <begin position="78"/>
        <end position="90"/>
    </location>
</feature>
<dbReference type="AlphaFoldDB" id="A0A183SD90"/>
<reference evidence="4 5" key="2">
    <citation type="submission" date="2018-11" db="EMBL/GenBank/DDBJ databases">
        <authorList>
            <consortium name="Pathogen Informatics"/>
        </authorList>
    </citation>
    <scope>NUCLEOTIDE SEQUENCE [LARGE SCALE GENOMIC DNA]</scope>
    <source>
        <strain evidence="4 5">NST_G2</strain>
    </source>
</reference>
<sequence length="274" mass="31032">MEMPPLAPLSTLKSLRFQQLHKDVADVKKQLGDINKGQDEEAKTAEVLQAFVETFEQPSKVDRTWVKGGVVNPGNEGFGKEARSSEEKIKPRTFQGRTQSVSCLTSPIHALNRIQEQRQQRHQSRASANTANASRDLPSSRGRPSDSHLSDHDFEDSLMDPSFGRRGISDRMRDLDYPYDYDVDRTTTNLFLGNLCPQMTEQQLCEVFGRYGPLASVKIMWPRTEEQRAVARNCGFVAFMNRVDSERAMERLRGEFSVYVVKLSCTAPILNTTQ</sequence>
<gene>
    <name evidence="4" type="ORF">SSLN_LOCUS2188</name>
</gene>
<dbReference type="SUPFAM" id="SSF54928">
    <property type="entry name" value="RNA-binding domain, RBD"/>
    <property type="match status" value="1"/>
</dbReference>
<dbReference type="InterPro" id="IPR051485">
    <property type="entry name" value="SR-CTD_assoc_factor"/>
</dbReference>
<dbReference type="WBParaSite" id="SSLN_0000225801-mRNA-1">
    <property type="protein sequence ID" value="SSLN_0000225801-mRNA-1"/>
    <property type="gene ID" value="SSLN_0000225801"/>
</dbReference>
<feature type="compositionally biased region" description="Basic and acidic residues" evidence="2">
    <location>
        <begin position="143"/>
        <end position="152"/>
    </location>
</feature>
<organism evidence="6">
    <name type="scientific">Schistocephalus solidus</name>
    <name type="common">Tapeworm</name>
    <dbReference type="NCBI Taxonomy" id="70667"/>
    <lineage>
        <taxon>Eukaryota</taxon>
        <taxon>Metazoa</taxon>
        <taxon>Spiralia</taxon>
        <taxon>Lophotrochozoa</taxon>
        <taxon>Platyhelminthes</taxon>
        <taxon>Cestoda</taxon>
        <taxon>Eucestoda</taxon>
        <taxon>Diphyllobothriidea</taxon>
        <taxon>Diphyllobothriidae</taxon>
        <taxon>Schistocephalus</taxon>
    </lineage>
</organism>
<keyword evidence="5" id="KW-1185">Reference proteome</keyword>
<dbReference type="OrthoDB" id="377209at2759"/>
<dbReference type="InterPro" id="IPR000504">
    <property type="entry name" value="RRM_dom"/>
</dbReference>
<feature type="domain" description="RRM" evidence="3">
    <location>
        <begin position="188"/>
        <end position="254"/>
    </location>
</feature>
<dbReference type="PANTHER" id="PTHR23140">
    <property type="entry name" value="RNA PROCESSING PROTEIN LD23810P"/>
    <property type="match status" value="1"/>
</dbReference>
<evidence type="ECO:0000259" key="3">
    <source>
        <dbReference type="PROSITE" id="PS50102"/>
    </source>
</evidence>
<name>A0A183SD90_SCHSO</name>
<dbReference type="PROSITE" id="PS50102">
    <property type="entry name" value="RRM"/>
    <property type="match status" value="1"/>
</dbReference>
<dbReference type="Gene3D" id="3.30.70.330">
    <property type="match status" value="1"/>
</dbReference>
<dbReference type="GO" id="GO:0003723">
    <property type="term" value="F:RNA binding"/>
    <property type="evidence" value="ECO:0007669"/>
    <property type="project" value="UniProtKB-UniRule"/>
</dbReference>
<feature type="compositionally biased region" description="Low complexity" evidence="2">
    <location>
        <begin position="125"/>
        <end position="135"/>
    </location>
</feature>
<proteinExistence type="predicted"/>